<name>A0ABU0APJ3_9BACI</name>
<keyword evidence="8 11" id="KW-0460">Magnesium</keyword>
<sequence>MIIGIGIDITELSRIQKMAAYKEKFAARILTDKEQEIYQSLSERRRVEYLAGRFAAKEAFSKAYGTGISKDLSFHDIEITSDHKGKPFIIKPFKEGVHLSISHSREYAAAQVVIEKID</sequence>
<protein>
    <recommendedName>
        <fullName evidence="11">Holo-[acyl-carrier-protein] synthase</fullName>
        <shortName evidence="11">Holo-ACP synthase</shortName>
        <ecNumber evidence="11">2.7.8.7</ecNumber>
    </recommendedName>
    <alternativeName>
        <fullName evidence="11">4'-phosphopantetheinyl transferase AcpS</fullName>
    </alternativeName>
</protein>
<keyword evidence="4 11" id="KW-0444">Lipid biosynthesis</keyword>
<keyword evidence="9 11" id="KW-0443">Lipid metabolism</keyword>
<evidence type="ECO:0000313" key="14">
    <source>
        <dbReference type="Proteomes" id="UP001238088"/>
    </source>
</evidence>
<evidence type="ECO:0000256" key="1">
    <source>
        <dbReference type="ARBA" id="ARBA00001946"/>
    </source>
</evidence>
<organism evidence="13 14">
    <name type="scientific">Cytobacillus purgationiresistens</name>
    <dbReference type="NCBI Taxonomy" id="863449"/>
    <lineage>
        <taxon>Bacteria</taxon>
        <taxon>Bacillati</taxon>
        <taxon>Bacillota</taxon>
        <taxon>Bacilli</taxon>
        <taxon>Bacillales</taxon>
        <taxon>Bacillaceae</taxon>
        <taxon>Cytobacillus</taxon>
    </lineage>
</organism>
<accession>A0ABU0APJ3</accession>
<dbReference type="GO" id="GO:0008897">
    <property type="term" value="F:holo-[acyl-carrier-protein] synthase activity"/>
    <property type="evidence" value="ECO:0007669"/>
    <property type="project" value="UniProtKB-EC"/>
</dbReference>
<feature type="domain" description="4'-phosphopantetheinyl transferase" evidence="12">
    <location>
        <begin position="4"/>
        <end position="110"/>
    </location>
</feature>
<dbReference type="InterPro" id="IPR037143">
    <property type="entry name" value="4-PPantetheinyl_Trfase_dom_sf"/>
</dbReference>
<reference evidence="13 14" key="1">
    <citation type="submission" date="2023-07" db="EMBL/GenBank/DDBJ databases">
        <title>Genomic Encyclopedia of Type Strains, Phase IV (KMG-IV): sequencing the most valuable type-strain genomes for metagenomic binning, comparative biology and taxonomic classification.</title>
        <authorList>
            <person name="Goeker M."/>
        </authorList>
    </citation>
    <scope>NUCLEOTIDE SEQUENCE [LARGE SCALE GENOMIC DNA]</scope>
    <source>
        <strain evidence="13 14">DSM 23494</strain>
    </source>
</reference>
<keyword evidence="3 11" id="KW-0963">Cytoplasm</keyword>
<gene>
    <name evidence="11" type="primary">acpS</name>
    <name evidence="13" type="ORF">J2S17_005132</name>
</gene>
<keyword evidence="7 11" id="KW-0276">Fatty acid metabolism</keyword>
<dbReference type="SUPFAM" id="SSF56214">
    <property type="entry name" value="4'-phosphopantetheinyl transferase"/>
    <property type="match status" value="1"/>
</dbReference>
<comment type="function">
    <text evidence="11">Transfers the 4'-phosphopantetheine moiety from coenzyme A to a Ser of acyl-carrier-protein.</text>
</comment>
<evidence type="ECO:0000313" key="13">
    <source>
        <dbReference type="EMBL" id="MDQ0273211.1"/>
    </source>
</evidence>
<keyword evidence="6 11" id="KW-0479">Metal-binding</keyword>
<keyword evidence="14" id="KW-1185">Reference proteome</keyword>
<comment type="catalytic activity">
    <reaction evidence="11">
        <text>apo-[ACP] + CoA = holo-[ACP] + adenosine 3',5'-bisphosphate + H(+)</text>
        <dbReference type="Rhea" id="RHEA:12068"/>
        <dbReference type="Rhea" id="RHEA-COMP:9685"/>
        <dbReference type="Rhea" id="RHEA-COMP:9690"/>
        <dbReference type="ChEBI" id="CHEBI:15378"/>
        <dbReference type="ChEBI" id="CHEBI:29999"/>
        <dbReference type="ChEBI" id="CHEBI:57287"/>
        <dbReference type="ChEBI" id="CHEBI:58343"/>
        <dbReference type="ChEBI" id="CHEBI:64479"/>
        <dbReference type="EC" id="2.7.8.7"/>
    </reaction>
</comment>
<comment type="cofactor">
    <cofactor evidence="1 11">
        <name>Mg(2+)</name>
        <dbReference type="ChEBI" id="CHEBI:18420"/>
    </cofactor>
</comment>
<keyword evidence="5 11" id="KW-0808">Transferase</keyword>
<evidence type="ECO:0000256" key="4">
    <source>
        <dbReference type="ARBA" id="ARBA00022516"/>
    </source>
</evidence>
<evidence type="ECO:0000256" key="7">
    <source>
        <dbReference type="ARBA" id="ARBA00022832"/>
    </source>
</evidence>
<evidence type="ECO:0000256" key="2">
    <source>
        <dbReference type="ARBA" id="ARBA00010990"/>
    </source>
</evidence>
<comment type="subcellular location">
    <subcellularLocation>
        <location evidence="11">Cytoplasm</location>
    </subcellularLocation>
</comment>
<comment type="similarity">
    <text evidence="2">Belongs to the P-Pant transferase superfamily. Gsp/Sfp/HetI/AcpT family.</text>
</comment>
<dbReference type="InterPro" id="IPR050559">
    <property type="entry name" value="P-Pant_transferase_sf"/>
</dbReference>
<proteinExistence type="inferred from homology"/>
<evidence type="ECO:0000256" key="3">
    <source>
        <dbReference type="ARBA" id="ARBA00022490"/>
    </source>
</evidence>
<dbReference type="Pfam" id="PF01648">
    <property type="entry name" value="ACPS"/>
    <property type="match status" value="1"/>
</dbReference>
<evidence type="ECO:0000256" key="6">
    <source>
        <dbReference type="ARBA" id="ARBA00022723"/>
    </source>
</evidence>
<dbReference type="InterPro" id="IPR008278">
    <property type="entry name" value="4-PPantetheinyl_Trfase_dom"/>
</dbReference>
<dbReference type="InterPro" id="IPR004568">
    <property type="entry name" value="Ppantetheine-prot_Trfase_dom"/>
</dbReference>
<dbReference type="Gene3D" id="3.90.470.20">
    <property type="entry name" value="4'-phosphopantetheinyl transferase domain"/>
    <property type="match status" value="1"/>
</dbReference>
<evidence type="ECO:0000256" key="10">
    <source>
        <dbReference type="ARBA" id="ARBA00023160"/>
    </source>
</evidence>
<feature type="binding site" evidence="11">
    <location>
        <position position="58"/>
    </location>
    <ligand>
        <name>Mg(2+)</name>
        <dbReference type="ChEBI" id="CHEBI:18420"/>
    </ligand>
</feature>
<dbReference type="HAMAP" id="MF_00101">
    <property type="entry name" value="AcpS"/>
    <property type="match status" value="1"/>
</dbReference>
<dbReference type="EMBL" id="JAUSUB010000035">
    <property type="protein sequence ID" value="MDQ0273211.1"/>
    <property type="molecule type" value="Genomic_DNA"/>
</dbReference>
<feature type="binding site" evidence="11">
    <location>
        <position position="8"/>
    </location>
    <ligand>
        <name>Mg(2+)</name>
        <dbReference type="ChEBI" id="CHEBI:18420"/>
    </ligand>
</feature>
<dbReference type="EC" id="2.7.8.7" evidence="11"/>
<dbReference type="NCBIfam" id="TIGR00556">
    <property type="entry name" value="pantethn_trn"/>
    <property type="match status" value="1"/>
</dbReference>
<dbReference type="NCBIfam" id="TIGR00516">
    <property type="entry name" value="acpS"/>
    <property type="match status" value="1"/>
</dbReference>
<keyword evidence="10 11" id="KW-0275">Fatty acid biosynthesis</keyword>
<evidence type="ECO:0000256" key="9">
    <source>
        <dbReference type="ARBA" id="ARBA00023098"/>
    </source>
</evidence>
<evidence type="ECO:0000256" key="11">
    <source>
        <dbReference type="HAMAP-Rule" id="MF_00101"/>
    </source>
</evidence>
<dbReference type="RefSeq" id="WP_307479028.1">
    <property type="nucleotide sequence ID" value="NZ_JAUSUB010000035.1"/>
</dbReference>
<evidence type="ECO:0000256" key="8">
    <source>
        <dbReference type="ARBA" id="ARBA00022842"/>
    </source>
</evidence>
<comment type="caution">
    <text evidence="13">The sequence shown here is derived from an EMBL/GenBank/DDBJ whole genome shotgun (WGS) entry which is preliminary data.</text>
</comment>
<evidence type="ECO:0000256" key="5">
    <source>
        <dbReference type="ARBA" id="ARBA00022679"/>
    </source>
</evidence>
<dbReference type="InterPro" id="IPR002582">
    <property type="entry name" value="ACPS"/>
</dbReference>
<evidence type="ECO:0000259" key="12">
    <source>
        <dbReference type="Pfam" id="PF01648"/>
    </source>
</evidence>
<comment type="similarity">
    <text evidence="11">Belongs to the P-Pant transferase superfamily. AcpS family.</text>
</comment>
<dbReference type="PANTHER" id="PTHR12215:SF10">
    <property type="entry name" value="L-AMINOADIPATE-SEMIALDEHYDE DEHYDROGENASE-PHOSPHOPANTETHEINYL TRANSFERASE"/>
    <property type="match status" value="1"/>
</dbReference>
<dbReference type="Proteomes" id="UP001238088">
    <property type="component" value="Unassembled WGS sequence"/>
</dbReference>
<dbReference type="PANTHER" id="PTHR12215">
    <property type="entry name" value="PHOSPHOPANTETHEINE TRANSFERASE"/>
    <property type="match status" value="1"/>
</dbReference>